<evidence type="ECO:0000313" key="3">
    <source>
        <dbReference type="Proteomes" id="UP001178507"/>
    </source>
</evidence>
<feature type="region of interest" description="Disordered" evidence="1">
    <location>
        <begin position="761"/>
        <end position="815"/>
    </location>
</feature>
<organism evidence="2 3">
    <name type="scientific">Effrenium voratum</name>
    <dbReference type="NCBI Taxonomy" id="2562239"/>
    <lineage>
        <taxon>Eukaryota</taxon>
        <taxon>Sar</taxon>
        <taxon>Alveolata</taxon>
        <taxon>Dinophyceae</taxon>
        <taxon>Suessiales</taxon>
        <taxon>Symbiodiniaceae</taxon>
        <taxon>Effrenium</taxon>
    </lineage>
</organism>
<dbReference type="EMBL" id="CAUJNA010002580">
    <property type="protein sequence ID" value="CAJ1393520.1"/>
    <property type="molecule type" value="Genomic_DNA"/>
</dbReference>
<proteinExistence type="predicted"/>
<gene>
    <name evidence="2" type="ORF">EVOR1521_LOCUS18368</name>
</gene>
<dbReference type="Proteomes" id="UP001178507">
    <property type="component" value="Unassembled WGS sequence"/>
</dbReference>
<keyword evidence="3" id="KW-1185">Reference proteome</keyword>
<comment type="caution">
    <text evidence="2">The sequence shown here is derived from an EMBL/GenBank/DDBJ whole genome shotgun (WGS) entry which is preliminary data.</text>
</comment>
<evidence type="ECO:0000313" key="2">
    <source>
        <dbReference type="EMBL" id="CAJ1393520.1"/>
    </source>
</evidence>
<protein>
    <submittedName>
        <fullName evidence="2">Uncharacterized protein</fullName>
    </submittedName>
</protein>
<evidence type="ECO:0000256" key="1">
    <source>
        <dbReference type="SAM" id="MobiDB-lite"/>
    </source>
</evidence>
<feature type="compositionally biased region" description="Gly residues" evidence="1">
    <location>
        <begin position="761"/>
        <end position="798"/>
    </location>
</feature>
<name>A0AA36ITA7_9DINO</name>
<sequence>MDCAIDPPRALSVVVASAVAPATRGELVVAAVAAAVAAMRVAVPLAAEAGACSAPWLWAEGVFCGLFYAREEVGTEERLVHVGAGNGYMEERMVEVGAGMGSYAKDVKVNYAYKPRVAMLSCCCLLCLLPLLLFICEVRSLFSGESCSAARADECSGRCYDAATADAQFCCASCPAAAYSVSLCAPEEPKVHDIVRHHYGTVYRHIPVNHYEVKVQMPPHAPIIHTVKVVEPPTHYECASHAETPNPEWTSKHIRWCCYEHKMFCPVSVVDKNIYHHITKVQQYRVPVPVPMPAHHPIIHTVTHQYHVPSPPQYVHVHVPGPTVYHHVNVPVDVPYPVPQAPEVINVKKEYPVPVPGHTHYVHVPVPSPPHVVTHYHTVWNTVQDTTYDCHSGVDHWHSIWSHTKQSWCCGHYNVGCAGSWVKEVHVIHTTHYNCAAGYSNWYHGWSDAKKGWCCDHENRGCPGSWHGHWHAHAVVHVEHGVHVGHGGYDCAAGVSNWEQGWSAHKKDFCCKTSDHKFCVEYHCRGEGAGAVHSWSKDKSDFCCGHFQVGCPATTLSPLGCEAQCTVNGETSTCNARIQWAQENSFSGKSNACNLAYSQIQVECDVCRACSVQAAGCGVQGPGSEPFDCQAALGNWCRAWSPNKKVWCCNSKKLGCQTMDAPPNCDAGAGMVWKKVFIDGHWTWEASGAGGAVVVSKPYACHAGLPNWNTGWSAPKKSWCCAHENLGCPGFVYHGPGAGGSTHVVVTHHYVAGGGAAGGGAAGGGAAGGGAAGGGAAGGGSWHSGGGGSWHSGGGGGSWHSHSSGGSWHSHTVVH</sequence>
<feature type="compositionally biased region" description="Low complexity" evidence="1">
    <location>
        <begin position="799"/>
        <end position="815"/>
    </location>
</feature>
<dbReference type="AlphaFoldDB" id="A0AA36ITA7"/>
<accession>A0AA36ITA7</accession>
<reference evidence="2" key="1">
    <citation type="submission" date="2023-08" db="EMBL/GenBank/DDBJ databases">
        <authorList>
            <person name="Chen Y."/>
            <person name="Shah S."/>
            <person name="Dougan E. K."/>
            <person name="Thang M."/>
            <person name="Chan C."/>
        </authorList>
    </citation>
    <scope>NUCLEOTIDE SEQUENCE</scope>
</reference>